<keyword evidence="2" id="KW-1185">Reference proteome</keyword>
<name>A0A6V7H3I0_9HYME</name>
<reference evidence="1" key="1">
    <citation type="submission" date="2020-07" db="EMBL/GenBank/DDBJ databases">
        <authorList>
            <person name="Nazaruddin N."/>
        </authorList>
    </citation>
    <scope>NUCLEOTIDE SEQUENCE</scope>
</reference>
<accession>A0A6V7H3I0</accession>
<proteinExistence type="predicted"/>
<dbReference type="AlphaFoldDB" id="A0A6V7H3I0"/>
<gene>
    <name evidence="1" type="ORF">MHI_LOCUS430553</name>
</gene>
<dbReference type="Proteomes" id="UP000752696">
    <property type="component" value="Unassembled WGS sequence"/>
</dbReference>
<sequence length="58" mass="6386">MLHENIQRSSTNRCSILSQKCSHPKGSQAGLVTVQLRKLTAISNGGWEAEPIPQELQN</sequence>
<dbReference type="EMBL" id="CAJDYZ010007223">
    <property type="protein sequence ID" value="CAD1474141.1"/>
    <property type="molecule type" value="Genomic_DNA"/>
</dbReference>
<organism evidence="1 2">
    <name type="scientific">Heterotrigona itama</name>
    <dbReference type="NCBI Taxonomy" id="395501"/>
    <lineage>
        <taxon>Eukaryota</taxon>
        <taxon>Metazoa</taxon>
        <taxon>Ecdysozoa</taxon>
        <taxon>Arthropoda</taxon>
        <taxon>Hexapoda</taxon>
        <taxon>Insecta</taxon>
        <taxon>Pterygota</taxon>
        <taxon>Neoptera</taxon>
        <taxon>Endopterygota</taxon>
        <taxon>Hymenoptera</taxon>
        <taxon>Apocrita</taxon>
        <taxon>Aculeata</taxon>
        <taxon>Apoidea</taxon>
        <taxon>Anthophila</taxon>
        <taxon>Apidae</taxon>
        <taxon>Heterotrigona</taxon>
    </lineage>
</organism>
<evidence type="ECO:0000313" key="1">
    <source>
        <dbReference type="EMBL" id="CAD1474141.1"/>
    </source>
</evidence>
<protein>
    <submittedName>
        <fullName evidence="1">Uncharacterized protein</fullName>
    </submittedName>
</protein>
<comment type="caution">
    <text evidence="1">The sequence shown here is derived from an EMBL/GenBank/DDBJ whole genome shotgun (WGS) entry which is preliminary data.</text>
</comment>
<feature type="non-terminal residue" evidence="1">
    <location>
        <position position="58"/>
    </location>
</feature>
<evidence type="ECO:0000313" key="2">
    <source>
        <dbReference type="Proteomes" id="UP000752696"/>
    </source>
</evidence>
<dbReference type="OrthoDB" id="10571152at2759"/>